<evidence type="ECO:0000313" key="1">
    <source>
        <dbReference type="EMBL" id="KAH3659185.1"/>
    </source>
</evidence>
<dbReference type="EMBL" id="JAEUBD010001540">
    <property type="protein sequence ID" value="KAH3659185.1"/>
    <property type="molecule type" value="Genomic_DNA"/>
</dbReference>
<protein>
    <submittedName>
        <fullName evidence="1">Uncharacterized protein</fullName>
    </submittedName>
</protein>
<organism evidence="1 2">
    <name type="scientific">Ogataea polymorpha</name>
    <dbReference type="NCBI Taxonomy" id="460523"/>
    <lineage>
        <taxon>Eukaryota</taxon>
        <taxon>Fungi</taxon>
        <taxon>Dikarya</taxon>
        <taxon>Ascomycota</taxon>
        <taxon>Saccharomycotina</taxon>
        <taxon>Pichiomycetes</taxon>
        <taxon>Pichiales</taxon>
        <taxon>Pichiaceae</taxon>
        <taxon>Ogataea</taxon>
    </lineage>
</organism>
<name>A0A9P8NTC9_9ASCO</name>
<sequence length="374" mass="41373">MVSTAGLGRAGLTVDGVGGGHRNDRRSDLGAIGIKNSVIRGSNIDVHDFTDIRVVGTIQDHILNSVWGFRQIKVGIKNRRQRFQIILVTCDDSGLRHLVRIDCWNGRVFELRLEVVEVFLDGDRTIACNFHQTSPIDTLAHFVESSWGFGDAAVLGEKHRDRGVRNGLVELAVAGRSPVGHARTPFVRVDTKEVGLGKIVLIAVDRAKHVRQGGLSEPIFQNVGGGVADRDGSVGVIFDVLLDISLNGTEILWIDCSRSFVVDDLVTTEESEQVRVVFESVNHLEHPLHVGVSVRFAWVVSVQRLARERRINIYHDVYARRIEDRHTLIVVELRVHSVNPDNVDFRAQVLQNVSVSVARLWIGKNVGGVGVLVV</sequence>
<gene>
    <name evidence="1" type="ORF">OGATHE_006068</name>
</gene>
<dbReference type="AlphaFoldDB" id="A0A9P8NTC9"/>
<comment type="caution">
    <text evidence="1">The sequence shown here is derived from an EMBL/GenBank/DDBJ whole genome shotgun (WGS) entry which is preliminary data.</text>
</comment>
<reference evidence="1" key="1">
    <citation type="journal article" date="2021" name="Open Biol.">
        <title>Shared evolutionary footprints suggest mitochondrial oxidative damage underlies multiple complex I losses in fungi.</title>
        <authorList>
            <person name="Schikora-Tamarit M.A."/>
            <person name="Marcet-Houben M."/>
            <person name="Nosek J."/>
            <person name="Gabaldon T."/>
        </authorList>
    </citation>
    <scope>NUCLEOTIDE SEQUENCE</scope>
    <source>
        <strain evidence="1">NCAIM Y.01608</strain>
    </source>
</reference>
<accession>A0A9P8NTC9</accession>
<reference evidence="1" key="2">
    <citation type="submission" date="2021-01" db="EMBL/GenBank/DDBJ databases">
        <authorList>
            <person name="Schikora-Tamarit M.A."/>
        </authorList>
    </citation>
    <scope>NUCLEOTIDE SEQUENCE</scope>
    <source>
        <strain evidence="1">NCAIM Y.01608</strain>
    </source>
</reference>
<proteinExistence type="predicted"/>
<dbReference type="Proteomes" id="UP000788993">
    <property type="component" value="Unassembled WGS sequence"/>
</dbReference>
<keyword evidence="2" id="KW-1185">Reference proteome</keyword>
<evidence type="ECO:0000313" key="2">
    <source>
        <dbReference type="Proteomes" id="UP000788993"/>
    </source>
</evidence>